<reference evidence="14 15" key="1">
    <citation type="submission" date="2015-01" db="EMBL/GenBank/DDBJ databases">
        <title>The Genome Sequence of Ochroconis gallopava CBS43764.</title>
        <authorList>
            <consortium name="The Broad Institute Genomics Platform"/>
            <person name="Cuomo C."/>
            <person name="de Hoog S."/>
            <person name="Gorbushina A."/>
            <person name="Stielow B."/>
            <person name="Teixiera M."/>
            <person name="Abouelleil A."/>
            <person name="Chapman S.B."/>
            <person name="Priest M."/>
            <person name="Young S.K."/>
            <person name="Wortman J."/>
            <person name="Nusbaum C."/>
            <person name="Birren B."/>
        </authorList>
    </citation>
    <scope>NUCLEOTIDE SEQUENCE [LARGE SCALE GENOMIC DNA]</scope>
    <source>
        <strain evidence="14 15">CBS 43764</strain>
    </source>
</reference>
<dbReference type="OrthoDB" id="17725at2759"/>
<accession>A0A0D2ALR9</accession>
<keyword evidence="8" id="KW-0406">Ion transport</keyword>
<feature type="transmembrane region" description="Helical" evidence="12">
    <location>
        <begin position="270"/>
        <end position="292"/>
    </location>
</feature>
<comment type="subcellular location">
    <subcellularLocation>
        <location evidence="1">Membrane</location>
        <topology evidence="1">Multi-pass membrane protein</topology>
    </subcellularLocation>
</comment>
<dbReference type="Pfam" id="PF08022">
    <property type="entry name" value="FAD_binding_8"/>
    <property type="match status" value="1"/>
</dbReference>
<evidence type="ECO:0000313" key="15">
    <source>
        <dbReference type="Proteomes" id="UP000053259"/>
    </source>
</evidence>
<organism evidence="14 15">
    <name type="scientific">Verruconis gallopava</name>
    <dbReference type="NCBI Taxonomy" id="253628"/>
    <lineage>
        <taxon>Eukaryota</taxon>
        <taxon>Fungi</taxon>
        <taxon>Dikarya</taxon>
        <taxon>Ascomycota</taxon>
        <taxon>Pezizomycotina</taxon>
        <taxon>Dothideomycetes</taxon>
        <taxon>Pleosporomycetidae</taxon>
        <taxon>Venturiales</taxon>
        <taxon>Sympoventuriaceae</taxon>
        <taxon>Verruconis</taxon>
    </lineage>
</organism>
<evidence type="ECO:0000256" key="1">
    <source>
        <dbReference type="ARBA" id="ARBA00004141"/>
    </source>
</evidence>
<keyword evidence="7" id="KW-0560">Oxidoreductase</keyword>
<evidence type="ECO:0000256" key="2">
    <source>
        <dbReference type="ARBA" id="ARBA00006278"/>
    </source>
</evidence>
<dbReference type="HOGENOM" id="CLU_010365_5_1_1"/>
<dbReference type="PANTHER" id="PTHR32361">
    <property type="entry name" value="FERRIC/CUPRIC REDUCTASE TRANSMEMBRANE COMPONENT"/>
    <property type="match status" value="1"/>
</dbReference>
<proteinExistence type="inferred from homology"/>
<dbReference type="InParanoid" id="A0A0D2ALR9"/>
<name>A0A0D2ALR9_9PEZI</name>
<feature type="transmembrane region" description="Helical" evidence="12">
    <location>
        <begin position="48"/>
        <end position="65"/>
    </location>
</feature>
<dbReference type="VEuPathDB" id="FungiDB:PV09_02275"/>
<feature type="compositionally biased region" description="Basic and acidic residues" evidence="11">
    <location>
        <begin position="109"/>
        <end position="120"/>
    </location>
</feature>
<feature type="transmembrane region" description="Helical" evidence="12">
    <location>
        <begin position="304"/>
        <end position="322"/>
    </location>
</feature>
<feature type="compositionally biased region" description="Low complexity" evidence="11">
    <location>
        <begin position="84"/>
        <end position="102"/>
    </location>
</feature>
<evidence type="ECO:0000259" key="13">
    <source>
        <dbReference type="PROSITE" id="PS51384"/>
    </source>
</evidence>
<evidence type="ECO:0000256" key="8">
    <source>
        <dbReference type="ARBA" id="ARBA00023065"/>
    </source>
</evidence>
<dbReference type="SFLD" id="SFLDG01168">
    <property type="entry name" value="Ferric_reductase_subgroup_(FRE"/>
    <property type="match status" value="1"/>
</dbReference>
<evidence type="ECO:0000256" key="6">
    <source>
        <dbReference type="ARBA" id="ARBA00022989"/>
    </source>
</evidence>
<keyword evidence="9 12" id="KW-0472">Membrane</keyword>
<dbReference type="SUPFAM" id="SSF52343">
    <property type="entry name" value="Ferredoxin reductase-like, C-terminal NADP-linked domain"/>
    <property type="match status" value="1"/>
</dbReference>
<comment type="similarity">
    <text evidence="2">Belongs to the ferric reductase (FRE) family.</text>
</comment>
<dbReference type="Pfam" id="PF08030">
    <property type="entry name" value="NAD_binding_6"/>
    <property type="match status" value="1"/>
</dbReference>
<dbReference type="GO" id="GO:0000293">
    <property type="term" value="F:ferric-chelate reductase activity"/>
    <property type="evidence" value="ECO:0007669"/>
    <property type="project" value="UniProtKB-ARBA"/>
</dbReference>
<dbReference type="AlphaFoldDB" id="A0A0D2ALR9"/>
<evidence type="ECO:0000256" key="5">
    <source>
        <dbReference type="ARBA" id="ARBA00022982"/>
    </source>
</evidence>
<dbReference type="Pfam" id="PF01794">
    <property type="entry name" value="Ferric_reduct"/>
    <property type="match status" value="1"/>
</dbReference>
<evidence type="ECO:0000256" key="12">
    <source>
        <dbReference type="SAM" id="Phobius"/>
    </source>
</evidence>
<feature type="region of interest" description="Disordered" evidence="11">
    <location>
        <begin position="84"/>
        <end position="121"/>
    </location>
</feature>
<evidence type="ECO:0000256" key="10">
    <source>
        <dbReference type="ARBA" id="ARBA00023180"/>
    </source>
</evidence>
<dbReference type="SFLD" id="SFLDS00052">
    <property type="entry name" value="Ferric_Reductase_Domain"/>
    <property type="match status" value="1"/>
</dbReference>
<dbReference type="InterPro" id="IPR013130">
    <property type="entry name" value="Fe3_Rdtase_TM_dom"/>
</dbReference>
<evidence type="ECO:0000313" key="14">
    <source>
        <dbReference type="EMBL" id="KIW07435.1"/>
    </source>
</evidence>
<dbReference type="STRING" id="253628.A0A0D2ALR9"/>
<dbReference type="InterPro" id="IPR039261">
    <property type="entry name" value="FNR_nucleotide-bd"/>
</dbReference>
<dbReference type="GO" id="GO:0015677">
    <property type="term" value="P:copper ion import"/>
    <property type="evidence" value="ECO:0007669"/>
    <property type="project" value="TreeGrafter"/>
</dbReference>
<dbReference type="Proteomes" id="UP000053259">
    <property type="component" value="Unassembled WGS sequence"/>
</dbReference>
<dbReference type="InterPro" id="IPR017927">
    <property type="entry name" value="FAD-bd_FR_type"/>
</dbReference>
<dbReference type="GO" id="GO:0005886">
    <property type="term" value="C:plasma membrane"/>
    <property type="evidence" value="ECO:0007669"/>
    <property type="project" value="TreeGrafter"/>
</dbReference>
<sequence>MRLFGFSFTGALWEKDTEVFSNLEKNHTDLRSPFLEPKLRIAWTREHLWMYNAVLCLFLFVIWLLRTVRVLRRRRKCYKSANTRDTSFDGTSSDSSSTLTGTATPPEVLKSEHDDDEHKPLLQRTQNGRYRAWGHILRRRLRGFLMYQPQPLPYIGKVLPDNGTTLFVLGFVFFNFILASVHIPFESRMWLVFSDRCASLFAANLPLLYLLAAKNQPLKRITGYSYEALNIFHRRLGEMMCLFAFLHMASSFYIYFSMVKPILRICFWRFVNNRLILCGICALICYEALYLTSLSSFRKRRYELFLVLHVMLQVGGLGFLWFHYFSSRVYVLTSVVLFVVDRLVYRLILKSTSVEAGLEVLEDGETVMLSAHWAITNTRPLVLGRHCVRNGWRPAEHVFITIPALSSSAILQAHPFTVASAAPDMTASMPHAWFSILIRSHGGFSRDLLNYARQHRKVNVRIDGPYGTPEPLHMLEDSDHAIVVAGGSGIAVVFPLAWSLLQPLASDFSSDGPRPGPRRKGKQRKVSLIWIIHSASHLSWIPRDYLDELTDLGLHVRIPPPTATYGRPNVGLIVEDMVHDDWKGGRAGVVVSGPDALNRDVRNACSRLVDEGFNVELTVEKFGW</sequence>
<dbReference type="Gene3D" id="3.40.50.80">
    <property type="entry name" value="Nucleotide-binding domain of ferredoxin-NADP reductase (FNR) module"/>
    <property type="match status" value="2"/>
</dbReference>
<dbReference type="EMBL" id="KN847533">
    <property type="protein sequence ID" value="KIW07435.1"/>
    <property type="molecule type" value="Genomic_DNA"/>
</dbReference>
<dbReference type="PANTHER" id="PTHR32361:SF9">
    <property type="entry name" value="FERRIC REDUCTASE TRANSMEMBRANE COMPONENT 3-RELATED"/>
    <property type="match status" value="1"/>
</dbReference>
<evidence type="ECO:0000256" key="3">
    <source>
        <dbReference type="ARBA" id="ARBA00022448"/>
    </source>
</evidence>
<gene>
    <name evidence="14" type="ORF">PV09_02275</name>
</gene>
<dbReference type="GO" id="GO:0006826">
    <property type="term" value="P:iron ion transport"/>
    <property type="evidence" value="ECO:0007669"/>
    <property type="project" value="TreeGrafter"/>
</dbReference>
<dbReference type="PROSITE" id="PS51384">
    <property type="entry name" value="FAD_FR"/>
    <property type="match status" value="1"/>
</dbReference>
<keyword evidence="5" id="KW-0249">Electron transport</keyword>
<feature type="transmembrane region" description="Helical" evidence="12">
    <location>
        <begin position="166"/>
        <end position="185"/>
    </location>
</feature>
<feature type="transmembrane region" description="Helical" evidence="12">
    <location>
        <begin position="191"/>
        <end position="212"/>
    </location>
</feature>
<evidence type="ECO:0000256" key="11">
    <source>
        <dbReference type="SAM" id="MobiDB-lite"/>
    </source>
</evidence>
<dbReference type="CDD" id="cd06186">
    <property type="entry name" value="NOX_Duox_like_FAD_NADP"/>
    <property type="match status" value="1"/>
</dbReference>
<evidence type="ECO:0000256" key="9">
    <source>
        <dbReference type="ARBA" id="ARBA00023136"/>
    </source>
</evidence>
<keyword evidence="4 12" id="KW-0812">Transmembrane</keyword>
<dbReference type="GO" id="GO:0006879">
    <property type="term" value="P:intracellular iron ion homeostasis"/>
    <property type="evidence" value="ECO:0007669"/>
    <property type="project" value="TreeGrafter"/>
</dbReference>
<evidence type="ECO:0000256" key="7">
    <source>
        <dbReference type="ARBA" id="ARBA00023002"/>
    </source>
</evidence>
<dbReference type="InterPro" id="IPR013121">
    <property type="entry name" value="Fe_red_NAD-bd_6"/>
</dbReference>
<dbReference type="RefSeq" id="XP_016217304.1">
    <property type="nucleotide sequence ID" value="XM_016355288.1"/>
</dbReference>
<evidence type="ECO:0000256" key="4">
    <source>
        <dbReference type="ARBA" id="ARBA00022692"/>
    </source>
</evidence>
<feature type="domain" description="FAD-binding FR-type" evidence="13">
    <location>
        <begin position="319"/>
        <end position="472"/>
    </location>
</feature>
<keyword evidence="10" id="KW-0325">Glycoprotein</keyword>
<keyword evidence="15" id="KW-1185">Reference proteome</keyword>
<dbReference type="GeneID" id="27310248"/>
<dbReference type="InterPro" id="IPR051410">
    <property type="entry name" value="Ferric/Cupric_Reductase"/>
</dbReference>
<keyword evidence="3" id="KW-0813">Transport</keyword>
<dbReference type="InterPro" id="IPR013112">
    <property type="entry name" value="FAD-bd_8"/>
</dbReference>
<feature type="transmembrane region" description="Helical" evidence="12">
    <location>
        <begin position="239"/>
        <end position="258"/>
    </location>
</feature>
<keyword evidence="6 12" id="KW-1133">Transmembrane helix</keyword>
<protein>
    <recommendedName>
        <fullName evidence="13">FAD-binding FR-type domain-containing protein</fullName>
    </recommendedName>
</protein>